<keyword evidence="2" id="KW-0378">Hydrolase</keyword>
<dbReference type="GO" id="GO:0009986">
    <property type="term" value="C:cell surface"/>
    <property type="evidence" value="ECO:0007669"/>
    <property type="project" value="TreeGrafter"/>
</dbReference>
<evidence type="ECO:0000313" key="7">
    <source>
        <dbReference type="EMBL" id="KAG8516371.1"/>
    </source>
</evidence>
<accession>A0A8J6A783</accession>
<dbReference type="AlphaFoldDB" id="A0A8J6A783"/>
<dbReference type="GO" id="GO:0016486">
    <property type="term" value="P:peptide hormone processing"/>
    <property type="evidence" value="ECO:0007669"/>
    <property type="project" value="TreeGrafter"/>
</dbReference>
<keyword evidence="8" id="KW-1185">Reference proteome</keyword>
<dbReference type="EMBL" id="JAGFMF010011680">
    <property type="protein sequence ID" value="KAG8516371.1"/>
    <property type="molecule type" value="Genomic_DNA"/>
</dbReference>
<dbReference type="Gene3D" id="3.40.50.200">
    <property type="entry name" value="Peptidase S8/S53 domain"/>
    <property type="match status" value="1"/>
</dbReference>
<name>A0A8J6A783_GALPY</name>
<evidence type="ECO:0000256" key="5">
    <source>
        <dbReference type="SAM" id="MobiDB-lite"/>
    </source>
</evidence>
<dbReference type="GO" id="GO:0005615">
    <property type="term" value="C:extracellular space"/>
    <property type="evidence" value="ECO:0007669"/>
    <property type="project" value="TreeGrafter"/>
</dbReference>
<organism evidence="7 8">
    <name type="scientific">Galemys pyrenaicus</name>
    <name type="common">Iberian desman</name>
    <name type="synonym">Pyrenean desman</name>
    <dbReference type="NCBI Taxonomy" id="202257"/>
    <lineage>
        <taxon>Eukaryota</taxon>
        <taxon>Metazoa</taxon>
        <taxon>Chordata</taxon>
        <taxon>Craniata</taxon>
        <taxon>Vertebrata</taxon>
        <taxon>Euteleostomi</taxon>
        <taxon>Mammalia</taxon>
        <taxon>Eutheria</taxon>
        <taxon>Laurasiatheria</taxon>
        <taxon>Eulipotyphla</taxon>
        <taxon>Talpidae</taxon>
        <taxon>Galemys</taxon>
    </lineage>
</organism>
<evidence type="ECO:0000256" key="1">
    <source>
        <dbReference type="ARBA" id="ARBA00022670"/>
    </source>
</evidence>
<evidence type="ECO:0000313" key="8">
    <source>
        <dbReference type="Proteomes" id="UP000700334"/>
    </source>
</evidence>
<comment type="caution">
    <text evidence="4">Lacks conserved residue(s) required for the propagation of feature annotation.</text>
</comment>
<keyword evidence="1" id="KW-0645">Protease</keyword>
<protein>
    <submittedName>
        <fullName evidence="7">Proprotein convertase subtilisin/kexin type 6</fullName>
    </submittedName>
</protein>
<reference evidence="7" key="1">
    <citation type="journal article" date="2021" name="Evol. Appl.">
        <title>The genome of the Pyrenean desman and the effects of bottlenecks and inbreeding on the genomic landscape of an endangered species.</title>
        <authorList>
            <person name="Escoda L."/>
            <person name="Castresana J."/>
        </authorList>
    </citation>
    <scope>NUCLEOTIDE SEQUENCE</scope>
    <source>
        <strain evidence="7">IBE-C5619</strain>
    </source>
</reference>
<evidence type="ECO:0000256" key="2">
    <source>
        <dbReference type="ARBA" id="ARBA00022801"/>
    </source>
</evidence>
<dbReference type="SUPFAM" id="SSF52743">
    <property type="entry name" value="Subtilisin-like"/>
    <property type="match status" value="1"/>
</dbReference>
<feature type="region of interest" description="Disordered" evidence="5">
    <location>
        <begin position="1"/>
        <end position="20"/>
    </location>
</feature>
<dbReference type="InterPro" id="IPR036852">
    <property type="entry name" value="Peptidase_S8/S53_dom_sf"/>
</dbReference>
<proteinExistence type="inferred from homology"/>
<dbReference type="PROSITE" id="PS51892">
    <property type="entry name" value="SUBTILASE"/>
    <property type="match status" value="1"/>
</dbReference>
<dbReference type="OrthoDB" id="300641at2759"/>
<keyword evidence="3" id="KW-0720">Serine protease</keyword>
<dbReference type="InterPro" id="IPR023827">
    <property type="entry name" value="Peptidase_S8_Asp-AS"/>
</dbReference>
<dbReference type="GO" id="GO:0004252">
    <property type="term" value="F:serine-type endopeptidase activity"/>
    <property type="evidence" value="ECO:0007669"/>
    <property type="project" value="InterPro"/>
</dbReference>
<gene>
    <name evidence="7" type="ORF">J0S82_016105</name>
</gene>
<comment type="similarity">
    <text evidence="4">Belongs to the peptidase S8 family.</text>
</comment>
<dbReference type="Pfam" id="PF00082">
    <property type="entry name" value="Peptidase_S8"/>
    <property type="match status" value="1"/>
</dbReference>
<evidence type="ECO:0000256" key="4">
    <source>
        <dbReference type="PROSITE-ProRule" id="PRU01240"/>
    </source>
</evidence>
<dbReference type="PANTHER" id="PTHR42884:SF8">
    <property type="entry name" value="PROPROTEIN CONVERTASE SUBTILISIN_KEXIN TYPE 6"/>
    <property type="match status" value="1"/>
</dbReference>
<dbReference type="Proteomes" id="UP000700334">
    <property type="component" value="Unassembled WGS sequence"/>
</dbReference>
<dbReference type="InterPro" id="IPR015500">
    <property type="entry name" value="Peptidase_S8_subtilisin-rel"/>
</dbReference>
<dbReference type="PROSITE" id="PS00137">
    <property type="entry name" value="SUBTILASE_HIS"/>
    <property type="match status" value="1"/>
</dbReference>
<dbReference type="GO" id="GO:0016020">
    <property type="term" value="C:membrane"/>
    <property type="evidence" value="ECO:0007669"/>
    <property type="project" value="TreeGrafter"/>
</dbReference>
<dbReference type="InterPro" id="IPR000209">
    <property type="entry name" value="Peptidase_S8/S53_dom"/>
</dbReference>
<feature type="compositionally biased region" description="Polar residues" evidence="5">
    <location>
        <begin position="1"/>
        <end position="16"/>
    </location>
</feature>
<feature type="domain" description="Peptidase S8/S53" evidence="6">
    <location>
        <begin position="91"/>
        <end position="185"/>
    </location>
</feature>
<evidence type="ECO:0000259" key="6">
    <source>
        <dbReference type="Pfam" id="PF00082"/>
    </source>
</evidence>
<dbReference type="PANTHER" id="PTHR42884">
    <property type="entry name" value="PROPROTEIN CONVERTASE SUBTILISIN/KEXIN-RELATED"/>
    <property type="match status" value="1"/>
</dbReference>
<sequence length="245" mass="26994">MVQLSTSGERTPTQERVWNASRPRVSPWQVRWLQQQEVKRRVKRQARNDPQALYFNDPIWSNMWYMHCGDKNSRCRSEMNVQAAWKRGYTGKNVVVTILDDGIERNHPDLAPNYDSYASYDVNGNDYDPSPRYDASNENKYAPSPFLTLSSPLCRHGTRCAGEVAASANNSYCIVGIAYNAKIGGEARELAAAGLGGVPAGSLLASLSSFTEPCWPQLAQGFCVACAGTGQPAPTPGQAQELFIL</sequence>
<comment type="caution">
    <text evidence="7">The sequence shown here is derived from an EMBL/GenBank/DDBJ whole genome shotgun (WGS) entry which is preliminary data.</text>
</comment>
<dbReference type="PRINTS" id="PR00723">
    <property type="entry name" value="SUBTILISIN"/>
</dbReference>
<dbReference type="InterPro" id="IPR022398">
    <property type="entry name" value="Peptidase_S8_His-AS"/>
</dbReference>
<evidence type="ECO:0000256" key="3">
    <source>
        <dbReference type="ARBA" id="ARBA00022825"/>
    </source>
</evidence>
<dbReference type="PROSITE" id="PS00136">
    <property type="entry name" value="SUBTILASE_ASP"/>
    <property type="match status" value="1"/>
</dbReference>